<reference evidence="4 5" key="1">
    <citation type="journal article" date="2009" name="Nature">
        <title>Evolution of pathogenicity and sexual reproduction in eight Candida genomes.</title>
        <authorList>
            <person name="Butler G."/>
            <person name="Rasmussen M.D."/>
            <person name="Lin M.F."/>
            <person name="Santos M.A."/>
            <person name="Sakthikumar S."/>
            <person name="Munro C.A."/>
            <person name="Rheinbay E."/>
            <person name="Grabherr M."/>
            <person name="Forche A."/>
            <person name="Reedy J.L."/>
            <person name="Agrafioti I."/>
            <person name="Arnaud M.B."/>
            <person name="Bates S."/>
            <person name="Brown A.J."/>
            <person name="Brunke S."/>
            <person name="Costanzo M.C."/>
            <person name="Fitzpatrick D.A."/>
            <person name="de Groot P.W."/>
            <person name="Harris D."/>
            <person name="Hoyer L.L."/>
            <person name="Hube B."/>
            <person name="Klis F.M."/>
            <person name="Kodira C."/>
            <person name="Lennard N."/>
            <person name="Logue M.E."/>
            <person name="Martin R."/>
            <person name="Neiman A.M."/>
            <person name="Nikolaou E."/>
            <person name="Quail M.A."/>
            <person name="Quinn J."/>
            <person name="Santos M.C."/>
            <person name="Schmitzberger F.F."/>
            <person name="Sherlock G."/>
            <person name="Shah P."/>
            <person name="Silverstein K.A."/>
            <person name="Skrzypek M.S."/>
            <person name="Soll D."/>
            <person name="Staggs R."/>
            <person name="Stansfield I."/>
            <person name="Stumpf M.P."/>
            <person name="Sudbery P.E."/>
            <person name="Srikantha T."/>
            <person name="Zeng Q."/>
            <person name="Berman J."/>
            <person name="Berriman M."/>
            <person name="Heitman J."/>
            <person name="Gow N.A."/>
            <person name="Lorenz M.C."/>
            <person name="Birren B.W."/>
            <person name="Kellis M."/>
            <person name="Cuomo C.A."/>
        </authorList>
    </citation>
    <scope>NUCLEOTIDE SEQUENCE [LARGE SCALE GENOMIC DNA]</scope>
    <source>
        <strain evidence="5">ATCC 6260 / CBS 566 / DSM 6381 / JCM 1539 / NBRC 10279 / NRRL Y-324</strain>
    </source>
</reference>
<dbReference type="Pfam" id="PF07743">
    <property type="entry name" value="HSCB_C"/>
    <property type="match status" value="1"/>
</dbReference>
<dbReference type="InterPro" id="IPR004640">
    <property type="entry name" value="HscB"/>
</dbReference>
<dbReference type="GO" id="GO:0051259">
    <property type="term" value="P:protein complex oligomerization"/>
    <property type="evidence" value="ECO:0007669"/>
    <property type="project" value="InterPro"/>
</dbReference>
<dbReference type="RefSeq" id="XP_001486411.2">
    <property type="nucleotide sequence ID" value="XM_001486361.1"/>
</dbReference>
<evidence type="ECO:0000256" key="1">
    <source>
        <dbReference type="ARBA" id="ARBA00010476"/>
    </source>
</evidence>
<protein>
    <recommendedName>
        <fullName evidence="3">Co-chaperone HscB C-terminal oligomerisation domain-containing protein</fullName>
    </recommendedName>
</protein>
<dbReference type="InterPro" id="IPR036386">
    <property type="entry name" value="HscB_C_sf"/>
</dbReference>
<dbReference type="Gene3D" id="1.10.287.110">
    <property type="entry name" value="DnaJ domain"/>
    <property type="match status" value="1"/>
</dbReference>
<dbReference type="VEuPathDB" id="FungiDB:PGUG_02082"/>
<dbReference type="OMA" id="TVELKYW"/>
<organism evidence="4 5">
    <name type="scientific">Meyerozyma guilliermondii (strain ATCC 6260 / CBS 566 / DSM 6381 / JCM 1539 / NBRC 10279 / NRRL Y-324)</name>
    <name type="common">Yeast</name>
    <name type="synonym">Candida guilliermondii</name>
    <dbReference type="NCBI Taxonomy" id="294746"/>
    <lineage>
        <taxon>Eukaryota</taxon>
        <taxon>Fungi</taxon>
        <taxon>Dikarya</taxon>
        <taxon>Ascomycota</taxon>
        <taxon>Saccharomycotina</taxon>
        <taxon>Pichiomycetes</taxon>
        <taxon>Debaryomycetaceae</taxon>
        <taxon>Meyerozyma</taxon>
    </lineage>
</organism>
<keyword evidence="2" id="KW-0143">Chaperone</keyword>
<dbReference type="STRING" id="294746.A5DFN1"/>
<evidence type="ECO:0000313" key="5">
    <source>
        <dbReference type="Proteomes" id="UP000001997"/>
    </source>
</evidence>
<comment type="similarity">
    <text evidence="1">Belongs to the HscB family.</text>
</comment>
<dbReference type="OrthoDB" id="448954at2759"/>
<proteinExistence type="inferred from homology"/>
<dbReference type="FunCoup" id="A5DFN1">
    <property type="interactions" value="344"/>
</dbReference>
<dbReference type="SUPFAM" id="SSF46565">
    <property type="entry name" value="Chaperone J-domain"/>
    <property type="match status" value="1"/>
</dbReference>
<dbReference type="NCBIfam" id="TIGR00714">
    <property type="entry name" value="hscB"/>
    <property type="match status" value="1"/>
</dbReference>
<dbReference type="PANTHER" id="PTHR14021:SF15">
    <property type="entry name" value="IRON-SULFUR CLUSTER CO-CHAPERONE PROTEIN HSCB"/>
    <property type="match status" value="1"/>
</dbReference>
<dbReference type="InterPro" id="IPR009073">
    <property type="entry name" value="HscB_oligo_C"/>
</dbReference>
<evidence type="ECO:0000259" key="3">
    <source>
        <dbReference type="Pfam" id="PF07743"/>
    </source>
</evidence>
<dbReference type="InParanoid" id="A5DFN1"/>
<sequence length="245" mass="28265">MFRKTVIIRNLLGTRRDTASLFHSSTRTWNNQKVVKSYFDLLPRTFPHGAPPNGSFFVDTKSLRREFRTLQSENHPDIILGSSVLNENKNVSDSDGTERADDKFSALLNRAYSTLKNPYSRIAHIVELNHPEHPDITRDEVAKDLIAQFQTASPESSLEYKEMLMNVLEAHEQLEMATSETDLDTLSQENDERIHASEETINNLLKHEPLNWNSVMMEAIKLKYWVNIQQAIRDWEPGKPVHLTH</sequence>
<dbReference type="Proteomes" id="UP000001997">
    <property type="component" value="Unassembled WGS sequence"/>
</dbReference>
<dbReference type="Gene3D" id="1.20.1280.20">
    <property type="entry name" value="HscB, C-terminal domain"/>
    <property type="match status" value="1"/>
</dbReference>
<dbReference type="SUPFAM" id="SSF47144">
    <property type="entry name" value="HSC20 (HSCB), C-terminal oligomerisation domain"/>
    <property type="match status" value="1"/>
</dbReference>
<keyword evidence="5" id="KW-1185">Reference proteome</keyword>
<dbReference type="EMBL" id="CH408156">
    <property type="protein sequence ID" value="EDK37984.2"/>
    <property type="molecule type" value="Genomic_DNA"/>
</dbReference>
<feature type="domain" description="Co-chaperone HscB C-terminal oligomerisation" evidence="3">
    <location>
        <begin position="160"/>
        <end position="233"/>
    </location>
</feature>
<dbReference type="InterPro" id="IPR036869">
    <property type="entry name" value="J_dom_sf"/>
</dbReference>
<gene>
    <name evidence="4" type="ORF">PGUG_02082</name>
</gene>
<dbReference type="GO" id="GO:0044571">
    <property type="term" value="P:[2Fe-2S] cluster assembly"/>
    <property type="evidence" value="ECO:0007669"/>
    <property type="project" value="InterPro"/>
</dbReference>
<evidence type="ECO:0000313" key="4">
    <source>
        <dbReference type="EMBL" id="EDK37984.2"/>
    </source>
</evidence>
<dbReference type="GO" id="GO:0005739">
    <property type="term" value="C:mitochondrion"/>
    <property type="evidence" value="ECO:0007669"/>
    <property type="project" value="TreeGrafter"/>
</dbReference>
<dbReference type="KEGG" id="pgu:PGUG_02082"/>
<evidence type="ECO:0000256" key="2">
    <source>
        <dbReference type="ARBA" id="ARBA00023186"/>
    </source>
</evidence>
<accession>A5DFN1</accession>
<dbReference type="GO" id="GO:0051087">
    <property type="term" value="F:protein-folding chaperone binding"/>
    <property type="evidence" value="ECO:0007669"/>
    <property type="project" value="InterPro"/>
</dbReference>
<dbReference type="PANTHER" id="PTHR14021">
    <property type="entry name" value="IRON-SULFUR CLUSTER CO-CHAPERONE PROTEIN HSCB"/>
    <property type="match status" value="1"/>
</dbReference>
<dbReference type="GeneID" id="5127941"/>
<dbReference type="AlphaFoldDB" id="A5DFN1"/>
<dbReference type="HOGENOM" id="CLU_068529_1_1_1"/>
<dbReference type="eggNOG" id="KOG3192">
    <property type="taxonomic scope" value="Eukaryota"/>
</dbReference>
<name>A5DFN1_PICGU</name>
<dbReference type="GO" id="GO:0001671">
    <property type="term" value="F:ATPase activator activity"/>
    <property type="evidence" value="ECO:0007669"/>
    <property type="project" value="InterPro"/>
</dbReference>